<protein>
    <submittedName>
        <fullName evidence="2">Uncharacterized protein</fullName>
    </submittedName>
</protein>
<organism evidence="2 3">
    <name type="scientific">Fusarium oxysporum f. sp. conglutinans</name>
    <dbReference type="NCBI Taxonomy" id="100902"/>
    <lineage>
        <taxon>Eukaryota</taxon>
        <taxon>Fungi</taxon>
        <taxon>Dikarya</taxon>
        <taxon>Ascomycota</taxon>
        <taxon>Pezizomycotina</taxon>
        <taxon>Sordariomycetes</taxon>
        <taxon>Hypocreomycetidae</taxon>
        <taxon>Hypocreales</taxon>
        <taxon>Nectriaceae</taxon>
        <taxon>Fusarium</taxon>
        <taxon>Fusarium oxysporum species complex</taxon>
    </lineage>
</organism>
<evidence type="ECO:0000313" key="3">
    <source>
        <dbReference type="Proteomes" id="UP000593570"/>
    </source>
</evidence>
<proteinExistence type="predicted"/>
<dbReference type="Proteomes" id="UP000593570">
    <property type="component" value="Unassembled WGS sequence"/>
</dbReference>
<gene>
    <name evidence="2" type="ORF">HZS61_000106</name>
</gene>
<reference evidence="2 3" key="1">
    <citation type="journal article" date="2020" name="bioRxiv">
        <title>A chromosome-scale genome assembly for the Fusarium oxysporum strain Fo5176 to establish a model Arabidopsis-fungal pathosystem.</title>
        <authorList>
            <person name="Fokkens L."/>
            <person name="Guo L."/>
            <person name="Dora S."/>
            <person name="Wang B."/>
            <person name="Ye K."/>
            <person name="Sanchez-Rodriguez C."/>
            <person name="Croll D."/>
        </authorList>
    </citation>
    <scope>NUCLEOTIDE SEQUENCE [LARGE SCALE GENOMIC DNA]</scope>
    <source>
        <strain evidence="2 3">Fo5176</strain>
    </source>
</reference>
<feature type="region of interest" description="Disordered" evidence="1">
    <location>
        <begin position="1"/>
        <end position="23"/>
    </location>
</feature>
<evidence type="ECO:0000313" key="2">
    <source>
        <dbReference type="EMBL" id="KAF6528794.1"/>
    </source>
</evidence>
<sequence>MTHAVKHTTLEVEPGQPSPGTQAESVLPRLIASSLGALYNLQGIQLDLWWFSDAQREELRNSCVALSVWTGLWSIQMEEADPELLAVLASKTRAESFSGLQLEGQLDLQAARRCFHFLRRLVIPFELPAVPAGNLASTPAGVHNDSEMLLDFGRLEWLVLAPVQLPVGGMEAVRADPKT</sequence>
<dbReference type="AlphaFoldDB" id="A0A8H6H1W2"/>
<name>A0A8H6H1W2_FUSOX</name>
<comment type="caution">
    <text evidence="2">The sequence shown here is derived from an EMBL/GenBank/DDBJ whole genome shotgun (WGS) entry which is preliminary data.</text>
</comment>
<accession>A0A8H6H1W2</accession>
<dbReference type="EMBL" id="JACDXP010000001">
    <property type="protein sequence ID" value="KAF6528794.1"/>
    <property type="molecule type" value="Genomic_DNA"/>
</dbReference>
<evidence type="ECO:0000256" key="1">
    <source>
        <dbReference type="SAM" id="MobiDB-lite"/>
    </source>
</evidence>